<dbReference type="EMBL" id="KN825401">
    <property type="protein sequence ID" value="KIK91320.1"/>
    <property type="molecule type" value="Genomic_DNA"/>
</dbReference>
<name>A0A0D0E315_9AGAM</name>
<protein>
    <recommendedName>
        <fullName evidence="3">DDE Tnp4 domain-containing protein</fullName>
    </recommendedName>
</protein>
<sequence>MNTPAVTNLINQISALHDEVKSTCVLNQYPKLSHAPQIHLLDEWKVKKPKFFLRKLWVQPLIFDAITAKISTHHIFYNNSNNPQLPVHIQLAIFLNAAGHYGNAATPQDMAEWAGVSVGTVHNYYKRVMITILDHNDKFIHFNQENPADIAEKERAKAYVEAKTCAEWRGGFLSVDGTPFNLFHKPGWHGEGFFDHKSNYSLSNQVRSDMLIHKILLT</sequence>
<evidence type="ECO:0000313" key="1">
    <source>
        <dbReference type="EMBL" id="KIK91320.1"/>
    </source>
</evidence>
<proteinExistence type="predicted"/>
<keyword evidence="2" id="KW-1185">Reference proteome</keyword>
<dbReference type="InParanoid" id="A0A0D0E315"/>
<evidence type="ECO:0008006" key="3">
    <source>
        <dbReference type="Google" id="ProtNLM"/>
    </source>
</evidence>
<dbReference type="AlphaFoldDB" id="A0A0D0E315"/>
<dbReference type="OrthoDB" id="2641813at2759"/>
<accession>A0A0D0E315</accession>
<dbReference type="Proteomes" id="UP000054538">
    <property type="component" value="Unassembled WGS sequence"/>
</dbReference>
<dbReference type="HOGENOM" id="CLU_018552_1_3_1"/>
<evidence type="ECO:0000313" key="2">
    <source>
        <dbReference type="Proteomes" id="UP000054538"/>
    </source>
</evidence>
<reference evidence="2" key="2">
    <citation type="submission" date="2015-01" db="EMBL/GenBank/DDBJ databases">
        <title>Evolutionary Origins and Diversification of the Mycorrhizal Mutualists.</title>
        <authorList>
            <consortium name="DOE Joint Genome Institute"/>
            <consortium name="Mycorrhizal Genomics Consortium"/>
            <person name="Kohler A."/>
            <person name="Kuo A."/>
            <person name="Nagy L.G."/>
            <person name="Floudas D."/>
            <person name="Copeland A."/>
            <person name="Barry K.W."/>
            <person name="Cichocki N."/>
            <person name="Veneault-Fourrey C."/>
            <person name="LaButti K."/>
            <person name="Lindquist E.A."/>
            <person name="Lipzen A."/>
            <person name="Lundell T."/>
            <person name="Morin E."/>
            <person name="Murat C."/>
            <person name="Riley R."/>
            <person name="Ohm R."/>
            <person name="Sun H."/>
            <person name="Tunlid A."/>
            <person name="Henrissat B."/>
            <person name="Grigoriev I.V."/>
            <person name="Hibbett D.S."/>
            <person name="Martin F."/>
        </authorList>
    </citation>
    <scope>NUCLEOTIDE SEQUENCE [LARGE SCALE GENOMIC DNA]</scope>
    <source>
        <strain evidence="2">Ve08.2h10</strain>
    </source>
</reference>
<gene>
    <name evidence="1" type="ORF">PAXRUDRAFT_149774</name>
</gene>
<reference evidence="1 2" key="1">
    <citation type="submission" date="2014-04" db="EMBL/GenBank/DDBJ databases">
        <authorList>
            <consortium name="DOE Joint Genome Institute"/>
            <person name="Kuo A."/>
            <person name="Kohler A."/>
            <person name="Jargeat P."/>
            <person name="Nagy L.G."/>
            <person name="Floudas D."/>
            <person name="Copeland A."/>
            <person name="Barry K.W."/>
            <person name="Cichocki N."/>
            <person name="Veneault-Fourrey C."/>
            <person name="LaButti K."/>
            <person name="Lindquist E.A."/>
            <person name="Lipzen A."/>
            <person name="Lundell T."/>
            <person name="Morin E."/>
            <person name="Murat C."/>
            <person name="Sun H."/>
            <person name="Tunlid A."/>
            <person name="Henrissat B."/>
            <person name="Grigoriev I.V."/>
            <person name="Hibbett D.S."/>
            <person name="Martin F."/>
            <person name="Nordberg H.P."/>
            <person name="Cantor M.N."/>
            <person name="Hua S.X."/>
        </authorList>
    </citation>
    <scope>NUCLEOTIDE SEQUENCE [LARGE SCALE GENOMIC DNA]</scope>
    <source>
        <strain evidence="1 2">Ve08.2h10</strain>
    </source>
</reference>
<organism evidence="1 2">
    <name type="scientific">Paxillus rubicundulus Ve08.2h10</name>
    <dbReference type="NCBI Taxonomy" id="930991"/>
    <lineage>
        <taxon>Eukaryota</taxon>
        <taxon>Fungi</taxon>
        <taxon>Dikarya</taxon>
        <taxon>Basidiomycota</taxon>
        <taxon>Agaricomycotina</taxon>
        <taxon>Agaricomycetes</taxon>
        <taxon>Agaricomycetidae</taxon>
        <taxon>Boletales</taxon>
        <taxon>Paxilineae</taxon>
        <taxon>Paxillaceae</taxon>
        <taxon>Paxillus</taxon>
    </lineage>
</organism>